<dbReference type="Pfam" id="PF01636">
    <property type="entry name" value="APH"/>
    <property type="match status" value="1"/>
</dbReference>
<gene>
    <name evidence="2" type="ORF">ACFSKL_06000</name>
</gene>
<dbReference type="EMBL" id="JBHUHR010000015">
    <property type="protein sequence ID" value="MFD2034333.1"/>
    <property type="molecule type" value="Genomic_DNA"/>
</dbReference>
<keyword evidence="3" id="KW-1185">Reference proteome</keyword>
<dbReference type="InterPro" id="IPR002575">
    <property type="entry name" value="Aminoglycoside_PTrfase"/>
</dbReference>
<protein>
    <submittedName>
        <fullName evidence="2">Phosphotransferase enzyme family protein</fullName>
    </submittedName>
</protein>
<evidence type="ECO:0000313" key="3">
    <source>
        <dbReference type="Proteomes" id="UP001597361"/>
    </source>
</evidence>
<accession>A0ABW4VM31</accession>
<dbReference type="Proteomes" id="UP001597361">
    <property type="component" value="Unassembled WGS sequence"/>
</dbReference>
<evidence type="ECO:0000313" key="2">
    <source>
        <dbReference type="EMBL" id="MFD2034333.1"/>
    </source>
</evidence>
<proteinExistence type="predicted"/>
<dbReference type="Gene3D" id="3.90.1200.10">
    <property type="match status" value="1"/>
</dbReference>
<comment type="caution">
    <text evidence="2">The sequence shown here is derived from an EMBL/GenBank/DDBJ whole genome shotgun (WGS) entry which is preliminary data.</text>
</comment>
<sequence length="343" mass="39693">MNTFSFLPELNRLYDFNWRHDQIIPFGSGHIHHTYKVIDGQDTYILQRFNKDVFKNPEIISHNHELLIKYMDYLNLPFRFPLPIVNVLGFTLSAVREDFFRISPFVAGVCLEEISEPSQAYLAAKAFAELILAGNNLNVQEFKEVIPGFLDLELRFNQLLEAIDQTKIPIEGEVKTLVDFFLSREYLVGEYKTWKGKLPIRLTHNDTKINNLIFSEDLKSVKAVIDLDTIMPGYVFNDFGDLVRTVACTQGENSTDWSEINVDKSKYDSLHQAFIDVGQGIFTQEELNSLHFGGKMMTCITGFRFLSDYLNGNIYYQIKYGEQNLHRAKNQMMLLKSLEKLEL</sequence>
<reference evidence="3" key="1">
    <citation type="journal article" date="2019" name="Int. J. Syst. Evol. Microbiol.">
        <title>The Global Catalogue of Microorganisms (GCM) 10K type strain sequencing project: providing services to taxonomists for standard genome sequencing and annotation.</title>
        <authorList>
            <consortium name="The Broad Institute Genomics Platform"/>
            <consortium name="The Broad Institute Genome Sequencing Center for Infectious Disease"/>
            <person name="Wu L."/>
            <person name="Ma J."/>
        </authorList>
    </citation>
    <scope>NUCLEOTIDE SEQUENCE [LARGE SCALE GENOMIC DNA]</scope>
    <source>
        <strain evidence="3">CGMCC 1.15180</strain>
    </source>
</reference>
<dbReference type="RefSeq" id="WP_376884378.1">
    <property type="nucleotide sequence ID" value="NZ_JBHUHR010000015.1"/>
</dbReference>
<dbReference type="InterPro" id="IPR011009">
    <property type="entry name" value="Kinase-like_dom_sf"/>
</dbReference>
<feature type="domain" description="Aminoglycoside phosphotransferase" evidence="1">
    <location>
        <begin position="23"/>
        <end position="249"/>
    </location>
</feature>
<dbReference type="SUPFAM" id="SSF56112">
    <property type="entry name" value="Protein kinase-like (PK-like)"/>
    <property type="match status" value="1"/>
</dbReference>
<name>A0ABW4VM31_9BACT</name>
<organism evidence="2 3">
    <name type="scientific">Belliella marina</name>
    <dbReference type="NCBI Taxonomy" id="1644146"/>
    <lineage>
        <taxon>Bacteria</taxon>
        <taxon>Pseudomonadati</taxon>
        <taxon>Bacteroidota</taxon>
        <taxon>Cytophagia</taxon>
        <taxon>Cytophagales</taxon>
        <taxon>Cyclobacteriaceae</taxon>
        <taxon>Belliella</taxon>
    </lineage>
</organism>
<evidence type="ECO:0000259" key="1">
    <source>
        <dbReference type="Pfam" id="PF01636"/>
    </source>
</evidence>